<sequence length="156" mass="18187">MGLFLYKRSIRTNGHLLEVGKPTTTLVTSDINWRKATVEEISLLNKALSYPKVVELPSFQALENYTNFLMKKYSIKHTKRRHRESNILQAHNNLYNTFDMLGLSGNGFEQLLESASRKEMKHFNDFRAILKYDKLHEFYSEIAAPSQTLEEVMKEV</sequence>
<dbReference type="EMBL" id="JBHSGD010000001">
    <property type="protein sequence ID" value="MFC4651626.1"/>
    <property type="molecule type" value="Genomic_DNA"/>
</dbReference>
<comment type="caution">
    <text evidence="1">The sequence shown here is derived from an EMBL/GenBank/DDBJ whole genome shotgun (WGS) entry which is preliminary data.</text>
</comment>
<proteinExistence type="predicted"/>
<protein>
    <submittedName>
        <fullName evidence="1">Uncharacterized protein</fullName>
    </submittedName>
</protein>
<keyword evidence="2" id="KW-1185">Reference proteome</keyword>
<accession>A0ABV9JB16</accession>
<reference evidence="2" key="1">
    <citation type="journal article" date="2019" name="Int. J. Syst. Evol. Microbiol.">
        <title>The Global Catalogue of Microorganisms (GCM) 10K type strain sequencing project: providing services to taxonomists for standard genome sequencing and annotation.</title>
        <authorList>
            <consortium name="The Broad Institute Genomics Platform"/>
            <consortium name="The Broad Institute Genome Sequencing Center for Infectious Disease"/>
            <person name="Wu L."/>
            <person name="Ma J."/>
        </authorList>
    </citation>
    <scope>NUCLEOTIDE SEQUENCE [LARGE SCALE GENOMIC DNA]</scope>
    <source>
        <strain evidence="2">CCUG 63287</strain>
    </source>
</reference>
<name>A0ABV9JB16_9LACT</name>
<dbReference type="RefSeq" id="WP_213534067.1">
    <property type="nucleotide sequence ID" value="NZ_BOVQ01000003.1"/>
</dbReference>
<gene>
    <name evidence="1" type="ORF">ACFO26_01710</name>
</gene>
<dbReference type="Proteomes" id="UP001595987">
    <property type="component" value="Unassembled WGS sequence"/>
</dbReference>
<organism evidence="1 2">
    <name type="scientific">Lactococcus nasutitermitis</name>
    <dbReference type="NCBI Taxonomy" id="1652957"/>
    <lineage>
        <taxon>Bacteria</taxon>
        <taxon>Bacillati</taxon>
        <taxon>Bacillota</taxon>
        <taxon>Bacilli</taxon>
        <taxon>Lactobacillales</taxon>
        <taxon>Streptococcaceae</taxon>
        <taxon>Lactococcus</taxon>
    </lineage>
</organism>
<evidence type="ECO:0000313" key="2">
    <source>
        <dbReference type="Proteomes" id="UP001595987"/>
    </source>
</evidence>
<evidence type="ECO:0000313" key="1">
    <source>
        <dbReference type="EMBL" id="MFC4651626.1"/>
    </source>
</evidence>